<dbReference type="STRING" id="36842.SAMN02194393_02016"/>
<dbReference type="RefSeq" id="WP_079491305.1">
    <property type="nucleotide sequence ID" value="NZ_FUZT01000004.1"/>
</dbReference>
<dbReference type="SUPFAM" id="SSF55166">
    <property type="entry name" value="Hedgehog/DD-peptidase"/>
    <property type="match status" value="1"/>
</dbReference>
<keyword evidence="3" id="KW-1185">Reference proteome</keyword>
<gene>
    <name evidence="2" type="ORF">SAMN02194393_02016</name>
</gene>
<organism evidence="2 3">
    <name type="scientific">Maledivibacter halophilus</name>
    <dbReference type="NCBI Taxonomy" id="36842"/>
    <lineage>
        <taxon>Bacteria</taxon>
        <taxon>Bacillati</taxon>
        <taxon>Bacillota</taxon>
        <taxon>Clostridia</taxon>
        <taxon>Peptostreptococcales</taxon>
        <taxon>Caminicellaceae</taxon>
        <taxon>Maledivibacter</taxon>
    </lineage>
</organism>
<dbReference type="InterPro" id="IPR003709">
    <property type="entry name" value="VanY-like_core_dom"/>
</dbReference>
<dbReference type="CDD" id="cd14852">
    <property type="entry name" value="LD-carboxypeptidase"/>
    <property type="match status" value="1"/>
</dbReference>
<protein>
    <submittedName>
        <fullName evidence="2">D-Ala-D-Ala carboxypeptidase. Metallo peptidase. MEROPS family M15B</fullName>
    </submittedName>
</protein>
<dbReference type="Pfam" id="PF02557">
    <property type="entry name" value="VanY"/>
    <property type="match status" value="1"/>
</dbReference>
<dbReference type="OrthoDB" id="9792074at2"/>
<dbReference type="PANTHER" id="PTHR34385:SF1">
    <property type="entry name" value="PEPTIDOGLYCAN L-ALANYL-D-GLUTAMATE ENDOPEPTIDASE CWLK"/>
    <property type="match status" value="1"/>
</dbReference>
<dbReference type="InterPro" id="IPR058193">
    <property type="entry name" value="VanY/YodJ_core_dom"/>
</dbReference>
<dbReference type="GO" id="GO:0004180">
    <property type="term" value="F:carboxypeptidase activity"/>
    <property type="evidence" value="ECO:0007669"/>
    <property type="project" value="UniProtKB-KW"/>
</dbReference>
<evidence type="ECO:0000259" key="1">
    <source>
        <dbReference type="Pfam" id="PF02557"/>
    </source>
</evidence>
<dbReference type="PANTHER" id="PTHR34385">
    <property type="entry name" value="D-ALANYL-D-ALANINE CARBOXYPEPTIDASE"/>
    <property type="match status" value="1"/>
</dbReference>
<dbReference type="InterPro" id="IPR009045">
    <property type="entry name" value="Zn_M74/Hedgehog-like"/>
</dbReference>
<keyword evidence="2" id="KW-0645">Protease</keyword>
<accession>A0A1T5KP62</accession>
<dbReference type="Gene3D" id="3.30.1380.10">
    <property type="match status" value="1"/>
</dbReference>
<name>A0A1T5KP62_9FIRM</name>
<evidence type="ECO:0000313" key="2">
    <source>
        <dbReference type="EMBL" id="SKC65522.1"/>
    </source>
</evidence>
<sequence>MNEGKRRTILIRKKIQRRMRQRKRRRIFLAFIFITMFFSITFAIDKNYFTEAKDDSLKETIENSHKLILVNKNHSLSSDYTPEDLIVPNVQFPFKEYHSKKQMRKESATALENLFKGANEEGIKLYAISGYRSYQRQEAIYNNKVRKAGIEEANRLVAYPGESEHQTGLAMDISSPGSRNLLVESFGSTKEGKWIKENCHKYGFIIRYPKGKEHITGYSYEPWHIRYVGKEAAEDIFEKDITLEEYILNEEL</sequence>
<reference evidence="2 3" key="1">
    <citation type="submission" date="2017-02" db="EMBL/GenBank/DDBJ databases">
        <authorList>
            <person name="Peterson S.W."/>
        </authorList>
    </citation>
    <scope>NUCLEOTIDE SEQUENCE [LARGE SCALE GENOMIC DNA]</scope>
    <source>
        <strain evidence="2 3">M1</strain>
    </source>
</reference>
<dbReference type="GO" id="GO:0006508">
    <property type="term" value="P:proteolysis"/>
    <property type="evidence" value="ECO:0007669"/>
    <property type="project" value="InterPro"/>
</dbReference>
<dbReference type="EMBL" id="FUZT01000004">
    <property type="protein sequence ID" value="SKC65522.1"/>
    <property type="molecule type" value="Genomic_DNA"/>
</dbReference>
<feature type="domain" description="D-alanyl-D-alanine carboxypeptidase-like core" evidence="1">
    <location>
        <begin position="101"/>
        <end position="230"/>
    </location>
</feature>
<evidence type="ECO:0000313" key="3">
    <source>
        <dbReference type="Proteomes" id="UP000190285"/>
    </source>
</evidence>
<keyword evidence="2" id="KW-0121">Carboxypeptidase</keyword>
<dbReference type="Proteomes" id="UP000190285">
    <property type="component" value="Unassembled WGS sequence"/>
</dbReference>
<keyword evidence="2" id="KW-0378">Hydrolase</keyword>
<dbReference type="InterPro" id="IPR052179">
    <property type="entry name" value="DD-CPase-like"/>
</dbReference>
<dbReference type="AlphaFoldDB" id="A0A1T5KP62"/>
<proteinExistence type="predicted"/>